<dbReference type="Proteomes" id="UP000319004">
    <property type="component" value="Chromosome"/>
</dbReference>
<gene>
    <name evidence="3" type="ORF">Enr13x_19750</name>
</gene>
<dbReference type="InterPro" id="IPR012495">
    <property type="entry name" value="TadE-like_dom"/>
</dbReference>
<feature type="transmembrane region" description="Helical" evidence="1">
    <location>
        <begin position="21"/>
        <end position="43"/>
    </location>
</feature>
<accession>A0A518HMQ3</accession>
<keyword evidence="1" id="KW-0472">Membrane</keyword>
<dbReference type="AlphaFoldDB" id="A0A518HMQ3"/>
<dbReference type="RefSeq" id="WP_231744179.1">
    <property type="nucleotide sequence ID" value="NZ_CP037423.1"/>
</dbReference>
<evidence type="ECO:0000313" key="4">
    <source>
        <dbReference type="Proteomes" id="UP000319004"/>
    </source>
</evidence>
<dbReference type="KEGG" id="snep:Enr13x_19750"/>
<proteinExistence type="predicted"/>
<evidence type="ECO:0000313" key="3">
    <source>
        <dbReference type="EMBL" id="QDV42132.1"/>
    </source>
</evidence>
<organism evidence="3 4">
    <name type="scientific">Stieleria neptunia</name>
    <dbReference type="NCBI Taxonomy" id="2527979"/>
    <lineage>
        <taxon>Bacteria</taxon>
        <taxon>Pseudomonadati</taxon>
        <taxon>Planctomycetota</taxon>
        <taxon>Planctomycetia</taxon>
        <taxon>Pirellulales</taxon>
        <taxon>Pirellulaceae</taxon>
        <taxon>Stieleria</taxon>
    </lineage>
</organism>
<sequence>MANPFKRSSILGARSGRRKRDGVAAVEFAVCMPVIVLLVFGSIEASSFIFLKQSLNVACYEAVREASQSGSTEADADARAVAILESRRVNDFEIQFPTGVDDLQRGEQVVCEVSAPTRTNSPIAGEFVTNRTLVARVVMLKE</sequence>
<reference evidence="3 4" key="1">
    <citation type="submission" date="2019-03" db="EMBL/GenBank/DDBJ databases">
        <title>Deep-cultivation of Planctomycetes and their phenomic and genomic characterization uncovers novel biology.</title>
        <authorList>
            <person name="Wiegand S."/>
            <person name="Jogler M."/>
            <person name="Boedeker C."/>
            <person name="Pinto D."/>
            <person name="Vollmers J."/>
            <person name="Rivas-Marin E."/>
            <person name="Kohn T."/>
            <person name="Peeters S.H."/>
            <person name="Heuer A."/>
            <person name="Rast P."/>
            <person name="Oberbeckmann S."/>
            <person name="Bunk B."/>
            <person name="Jeske O."/>
            <person name="Meyerdierks A."/>
            <person name="Storesund J.E."/>
            <person name="Kallscheuer N."/>
            <person name="Luecker S."/>
            <person name="Lage O.M."/>
            <person name="Pohl T."/>
            <person name="Merkel B.J."/>
            <person name="Hornburger P."/>
            <person name="Mueller R.-W."/>
            <person name="Bruemmer F."/>
            <person name="Labrenz M."/>
            <person name="Spormann A.M."/>
            <person name="Op den Camp H."/>
            <person name="Overmann J."/>
            <person name="Amann R."/>
            <person name="Jetten M.S.M."/>
            <person name="Mascher T."/>
            <person name="Medema M.H."/>
            <person name="Devos D.P."/>
            <person name="Kaster A.-K."/>
            <person name="Ovreas L."/>
            <person name="Rohde M."/>
            <person name="Galperin M.Y."/>
            <person name="Jogler C."/>
        </authorList>
    </citation>
    <scope>NUCLEOTIDE SEQUENCE [LARGE SCALE GENOMIC DNA]</scope>
    <source>
        <strain evidence="3 4">Enr13</strain>
    </source>
</reference>
<name>A0A518HMQ3_9BACT</name>
<evidence type="ECO:0000256" key="1">
    <source>
        <dbReference type="SAM" id="Phobius"/>
    </source>
</evidence>
<keyword evidence="4" id="KW-1185">Reference proteome</keyword>
<protein>
    <submittedName>
        <fullName evidence="3">TadE-like protein</fullName>
    </submittedName>
</protein>
<dbReference type="EMBL" id="CP037423">
    <property type="protein sequence ID" value="QDV42132.1"/>
    <property type="molecule type" value="Genomic_DNA"/>
</dbReference>
<feature type="domain" description="TadE-like" evidence="2">
    <location>
        <begin position="22"/>
        <end position="64"/>
    </location>
</feature>
<evidence type="ECO:0000259" key="2">
    <source>
        <dbReference type="Pfam" id="PF07811"/>
    </source>
</evidence>
<dbReference type="Pfam" id="PF07811">
    <property type="entry name" value="TadE"/>
    <property type="match status" value="1"/>
</dbReference>
<keyword evidence="1" id="KW-0812">Transmembrane</keyword>
<keyword evidence="1" id="KW-1133">Transmembrane helix</keyword>